<dbReference type="NCBIfam" id="NF005559">
    <property type="entry name" value="PRK07231.1"/>
    <property type="match status" value="1"/>
</dbReference>
<organism evidence="2 3">
    <name type="scientific">Cucumis sativus</name>
    <name type="common">Cucumber</name>
    <dbReference type="NCBI Taxonomy" id="3659"/>
    <lineage>
        <taxon>Eukaryota</taxon>
        <taxon>Viridiplantae</taxon>
        <taxon>Streptophyta</taxon>
        <taxon>Embryophyta</taxon>
        <taxon>Tracheophyta</taxon>
        <taxon>Spermatophyta</taxon>
        <taxon>Magnoliopsida</taxon>
        <taxon>eudicotyledons</taxon>
        <taxon>Gunneridae</taxon>
        <taxon>Pentapetalae</taxon>
        <taxon>rosids</taxon>
        <taxon>fabids</taxon>
        <taxon>Cucurbitales</taxon>
        <taxon>Cucurbitaceae</taxon>
        <taxon>Benincaseae</taxon>
        <taxon>Cucumis</taxon>
    </lineage>
</organism>
<dbReference type="Gene3D" id="3.40.50.720">
    <property type="entry name" value="NAD(P)-binding Rossmann-like Domain"/>
    <property type="match status" value="1"/>
</dbReference>
<dbReference type="EMBL" id="CM002928">
    <property type="protein sequence ID" value="KGN45051.1"/>
    <property type="molecule type" value="Genomic_DNA"/>
</dbReference>
<dbReference type="PANTHER" id="PTHR42820:SF16">
    <property type="entry name" value="SHORT-CHAIN DEHYDROGENASE REDUCTASE 3B"/>
    <property type="match status" value="1"/>
</dbReference>
<keyword evidence="3" id="KW-1185">Reference proteome</keyword>
<dbReference type="FunFam" id="3.40.50.720:FF:000084">
    <property type="entry name" value="Short-chain dehydrogenase reductase"/>
    <property type="match status" value="1"/>
</dbReference>
<dbReference type="AlphaFoldDB" id="A0A0A0KBA9"/>
<dbReference type="Gramene" id="KGN45051">
    <property type="protein sequence ID" value="KGN45051"/>
    <property type="gene ID" value="Csa_7G414480"/>
</dbReference>
<dbReference type="PANTHER" id="PTHR42820">
    <property type="entry name" value="SHORT-CHAIN DEHYDROGENASE REDUCTASE"/>
    <property type="match status" value="1"/>
</dbReference>
<protein>
    <submittedName>
        <fullName evidence="2">Uncharacterized protein</fullName>
    </submittedName>
</protein>
<reference evidence="2 3" key="2">
    <citation type="journal article" date="2009" name="PLoS ONE">
        <title>An integrated genetic and cytogenetic map of the cucumber genome.</title>
        <authorList>
            <person name="Ren Y."/>
            <person name="Zhang Z."/>
            <person name="Liu J."/>
            <person name="Staub J.E."/>
            <person name="Han Y."/>
            <person name="Cheng Z."/>
            <person name="Li X."/>
            <person name="Lu J."/>
            <person name="Miao H."/>
            <person name="Kang H."/>
            <person name="Xie B."/>
            <person name="Gu X."/>
            <person name="Wang X."/>
            <person name="Du Y."/>
            <person name="Jin W."/>
            <person name="Huang S."/>
        </authorList>
    </citation>
    <scope>NUCLEOTIDE SEQUENCE [LARGE SCALE GENOMIC DNA]</scope>
    <source>
        <strain evidence="3">cv. 9930</strain>
    </source>
</reference>
<comment type="similarity">
    <text evidence="1">Belongs to the short-chain dehydrogenases/reductases (SDR) family.</text>
</comment>
<sequence length="262" mass="27997">MSNPTRRLHEKVALITGAASGIGEETARLFVANGAFVVIADINDELGQKVVTSIGVDRVNFHHCDVRDEKQVEETVSYTIEKHGHLDILVSNAGIVETPSSILELDMSNFDNVISTNVRGVLATIKHAGRAMVKQKIRGSIVCTGSTAALISFNPSLTAYTSSKHAVLGLVRSSCEELGMYGIRVNCVSPHGLATPLACRCLNMEVSEVEEKLSSMVSLKGVVLKASHIAEAVMFLASDESVYISGQNLIVDGGFTAVKPLM</sequence>
<dbReference type="OrthoDB" id="294295at2759"/>
<dbReference type="eggNOG" id="KOG0725">
    <property type="taxonomic scope" value="Eukaryota"/>
</dbReference>
<dbReference type="SUPFAM" id="SSF51735">
    <property type="entry name" value="NAD(P)-binding Rossmann-fold domains"/>
    <property type="match status" value="1"/>
</dbReference>
<proteinExistence type="inferred from homology"/>
<dbReference type="PRINTS" id="PR00081">
    <property type="entry name" value="GDHRDH"/>
</dbReference>
<dbReference type="STRING" id="3659.A0A0A0KBA9"/>
<dbReference type="Proteomes" id="UP000029981">
    <property type="component" value="Chromosome 7"/>
</dbReference>
<evidence type="ECO:0000256" key="1">
    <source>
        <dbReference type="ARBA" id="ARBA00006484"/>
    </source>
</evidence>
<evidence type="ECO:0000313" key="2">
    <source>
        <dbReference type="EMBL" id="KGN45051.1"/>
    </source>
</evidence>
<reference evidence="2 3" key="3">
    <citation type="journal article" date="2010" name="BMC Genomics">
        <title>Transcriptome sequencing and comparative analysis of cucumber flowers with different sex types.</title>
        <authorList>
            <person name="Guo S."/>
            <person name="Zheng Y."/>
            <person name="Joung J.G."/>
            <person name="Liu S."/>
            <person name="Zhang Z."/>
            <person name="Crasta O.R."/>
            <person name="Sobral B.W."/>
            <person name="Xu Y."/>
            <person name="Huang S."/>
            <person name="Fei Z."/>
        </authorList>
    </citation>
    <scope>NUCLEOTIDE SEQUENCE [LARGE SCALE GENOMIC DNA]</scope>
    <source>
        <strain evidence="3">cv. 9930</strain>
    </source>
</reference>
<name>A0A0A0KBA9_CUCSA</name>
<dbReference type="Pfam" id="PF13561">
    <property type="entry name" value="adh_short_C2"/>
    <property type="match status" value="1"/>
</dbReference>
<dbReference type="OMA" id="YRCDITE"/>
<accession>A0A0A0KBA9</accession>
<reference evidence="2 3" key="4">
    <citation type="journal article" date="2011" name="BMC Genomics">
        <title>RNA-Seq improves annotation of protein-coding genes in the cucumber genome.</title>
        <authorList>
            <person name="Li Z."/>
            <person name="Zhang Z."/>
            <person name="Yan P."/>
            <person name="Huang S."/>
            <person name="Fei Z."/>
            <person name="Lin K."/>
        </authorList>
    </citation>
    <scope>NUCLEOTIDE SEQUENCE [LARGE SCALE GENOMIC DNA]</scope>
    <source>
        <strain evidence="3">cv. 9930</strain>
    </source>
</reference>
<reference evidence="2 3" key="1">
    <citation type="journal article" date="2009" name="Nat. Genet.">
        <title>The genome of the cucumber, Cucumis sativus L.</title>
        <authorList>
            <person name="Huang S."/>
            <person name="Li R."/>
            <person name="Zhang Z."/>
            <person name="Li L."/>
            <person name="Gu X."/>
            <person name="Fan W."/>
            <person name="Lucas W.J."/>
            <person name="Wang X."/>
            <person name="Xie B."/>
            <person name="Ni P."/>
            <person name="Ren Y."/>
            <person name="Zhu H."/>
            <person name="Li J."/>
            <person name="Lin K."/>
            <person name="Jin W."/>
            <person name="Fei Z."/>
            <person name="Li G."/>
            <person name="Staub J."/>
            <person name="Kilian A."/>
            <person name="van der Vossen E.A."/>
            <person name="Wu Y."/>
            <person name="Guo J."/>
            <person name="He J."/>
            <person name="Jia Z."/>
            <person name="Ren Y."/>
            <person name="Tian G."/>
            <person name="Lu Y."/>
            <person name="Ruan J."/>
            <person name="Qian W."/>
            <person name="Wang M."/>
            <person name="Huang Q."/>
            <person name="Li B."/>
            <person name="Xuan Z."/>
            <person name="Cao J."/>
            <person name="Asan"/>
            <person name="Wu Z."/>
            <person name="Zhang J."/>
            <person name="Cai Q."/>
            <person name="Bai Y."/>
            <person name="Zhao B."/>
            <person name="Han Y."/>
            <person name="Li Y."/>
            <person name="Li X."/>
            <person name="Wang S."/>
            <person name="Shi Q."/>
            <person name="Liu S."/>
            <person name="Cho W.K."/>
            <person name="Kim J.Y."/>
            <person name="Xu Y."/>
            <person name="Heller-Uszynska K."/>
            <person name="Miao H."/>
            <person name="Cheng Z."/>
            <person name="Zhang S."/>
            <person name="Wu J."/>
            <person name="Yang Y."/>
            <person name="Kang H."/>
            <person name="Li M."/>
            <person name="Liang H."/>
            <person name="Ren X."/>
            <person name="Shi Z."/>
            <person name="Wen M."/>
            <person name="Jian M."/>
            <person name="Yang H."/>
            <person name="Zhang G."/>
            <person name="Yang Z."/>
            <person name="Chen R."/>
            <person name="Liu S."/>
            <person name="Li J."/>
            <person name="Ma L."/>
            <person name="Liu H."/>
            <person name="Zhou Y."/>
            <person name="Zhao J."/>
            <person name="Fang X."/>
            <person name="Li G."/>
            <person name="Fang L."/>
            <person name="Li Y."/>
            <person name="Liu D."/>
            <person name="Zheng H."/>
            <person name="Zhang Y."/>
            <person name="Qin N."/>
            <person name="Li Z."/>
            <person name="Yang G."/>
            <person name="Yang S."/>
            <person name="Bolund L."/>
            <person name="Kristiansen K."/>
            <person name="Zheng H."/>
            <person name="Li S."/>
            <person name="Zhang X."/>
            <person name="Yang H."/>
            <person name="Wang J."/>
            <person name="Sun R."/>
            <person name="Zhang B."/>
            <person name="Jiang S."/>
            <person name="Wang J."/>
            <person name="Du Y."/>
            <person name="Li S."/>
        </authorList>
    </citation>
    <scope>NUCLEOTIDE SEQUENCE [LARGE SCALE GENOMIC DNA]</scope>
    <source>
        <strain evidence="3">cv. 9930</strain>
    </source>
</reference>
<dbReference type="PRINTS" id="PR00080">
    <property type="entry name" value="SDRFAMILY"/>
</dbReference>
<dbReference type="InterPro" id="IPR002347">
    <property type="entry name" value="SDR_fam"/>
</dbReference>
<dbReference type="KEGG" id="csv:101215579"/>
<gene>
    <name evidence="2" type="ORF">Csa_7G414480</name>
</gene>
<dbReference type="InterPro" id="IPR036291">
    <property type="entry name" value="NAD(P)-bd_dom_sf"/>
</dbReference>
<evidence type="ECO:0000313" key="3">
    <source>
        <dbReference type="Proteomes" id="UP000029981"/>
    </source>
</evidence>